<evidence type="ECO:0000313" key="3">
    <source>
        <dbReference type="Proteomes" id="UP001603418"/>
    </source>
</evidence>
<dbReference type="Proteomes" id="UP001603418">
    <property type="component" value="Unassembled WGS sequence"/>
</dbReference>
<proteinExistence type="predicted"/>
<gene>
    <name evidence="2" type="ORF">ACF1HC_14955</name>
</gene>
<dbReference type="RefSeq" id="WP_030783584.1">
    <property type="nucleotide sequence ID" value="NZ_JBFACJ010000007.1"/>
</dbReference>
<evidence type="ECO:0000313" key="2">
    <source>
        <dbReference type="EMBL" id="MFF9882875.1"/>
    </source>
</evidence>
<comment type="caution">
    <text evidence="2">The sequence shown here is derived from an EMBL/GenBank/DDBJ whole genome shotgun (WGS) entry which is preliminary data.</text>
</comment>
<reference evidence="2 3" key="1">
    <citation type="submission" date="2024-10" db="EMBL/GenBank/DDBJ databases">
        <title>The Natural Products Discovery Center: Release of the First 8490 Sequenced Strains for Exploring Actinobacteria Biosynthetic Diversity.</title>
        <authorList>
            <person name="Kalkreuter E."/>
            <person name="Kautsar S.A."/>
            <person name="Yang D."/>
            <person name="Bader C.D."/>
            <person name="Teijaro C.N."/>
            <person name="Fluegel L."/>
            <person name="Davis C.M."/>
            <person name="Simpson J.R."/>
            <person name="Lauterbach L."/>
            <person name="Steele A.D."/>
            <person name="Gui C."/>
            <person name="Meng S."/>
            <person name="Li G."/>
            <person name="Viehrig K."/>
            <person name="Ye F."/>
            <person name="Su P."/>
            <person name="Kiefer A.F."/>
            <person name="Nichols A."/>
            <person name="Cepeda A.J."/>
            <person name="Yan W."/>
            <person name="Fan B."/>
            <person name="Jiang Y."/>
            <person name="Adhikari A."/>
            <person name="Zheng C.-J."/>
            <person name="Schuster L."/>
            <person name="Cowan T.M."/>
            <person name="Smanski M.J."/>
            <person name="Chevrette M.G."/>
            <person name="De Carvalho L.P.S."/>
            <person name="Shen B."/>
        </authorList>
    </citation>
    <scope>NUCLEOTIDE SEQUENCE [LARGE SCALE GENOMIC DNA]</scope>
    <source>
        <strain evidence="2 3">NPDC013366</strain>
    </source>
</reference>
<feature type="region of interest" description="Disordered" evidence="1">
    <location>
        <begin position="1"/>
        <end position="73"/>
    </location>
</feature>
<protein>
    <submittedName>
        <fullName evidence="2">Uncharacterized protein</fullName>
    </submittedName>
</protein>
<feature type="compositionally biased region" description="Low complexity" evidence="1">
    <location>
        <begin position="10"/>
        <end position="30"/>
    </location>
</feature>
<evidence type="ECO:0000256" key="1">
    <source>
        <dbReference type="SAM" id="MobiDB-lite"/>
    </source>
</evidence>
<sequence length="73" mass="7222">MTPTAQQSSAPAPHALAGPLTGAPAATATRHPARPRPARPLTEAARGLSGRIAGHGPARERASTAPGGRPCSV</sequence>
<dbReference type="EMBL" id="JBICBM010000006">
    <property type="protein sequence ID" value="MFF9882875.1"/>
    <property type="molecule type" value="Genomic_DNA"/>
</dbReference>
<organism evidence="2 3">
    <name type="scientific">Streptomyces eurythermus</name>
    <dbReference type="NCBI Taxonomy" id="42237"/>
    <lineage>
        <taxon>Bacteria</taxon>
        <taxon>Bacillati</taxon>
        <taxon>Actinomycetota</taxon>
        <taxon>Actinomycetes</taxon>
        <taxon>Kitasatosporales</taxon>
        <taxon>Streptomycetaceae</taxon>
        <taxon>Streptomyces</taxon>
    </lineage>
</organism>
<accession>A0ABW6YVK6</accession>
<name>A0ABW6YVK6_9ACTN</name>
<keyword evidence="3" id="KW-1185">Reference proteome</keyword>